<gene>
    <name evidence="1" type="ORF">H4R21_002822</name>
</gene>
<organism evidence="1 2">
    <name type="scientific">Coemansia helicoidea</name>
    <dbReference type="NCBI Taxonomy" id="1286919"/>
    <lineage>
        <taxon>Eukaryota</taxon>
        <taxon>Fungi</taxon>
        <taxon>Fungi incertae sedis</taxon>
        <taxon>Zoopagomycota</taxon>
        <taxon>Kickxellomycotina</taxon>
        <taxon>Kickxellomycetes</taxon>
        <taxon>Kickxellales</taxon>
        <taxon>Kickxellaceae</taxon>
        <taxon>Coemansia</taxon>
    </lineage>
</organism>
<accession>A0ACC1L5V3</accession>
<dbReference type="Proteomes" id="UP001140087">
    <property type="component" value="Unassembled WGS sequence"/>
</dbReference>
<dbReference type="EMBL" id="JANBUN010000788">
    <property type="protein sequence ID" value="KAJ2801350.1"/>
    <property type="molecule type" value="Genomic_DNA"/>
</dbReference>
<keyword evidence="2" id="KW-1185">Reference proteome</keyword>
<feature type="non-terminal residue" evidence="1">
    <location>
        <position position="1"/>
    </location>
</feature>
<name>A0ACC1L5V3_9FUNG</name>
<comment type="caution">
    <text evidence="1">The sequence shown here is derived from an EMBL/GenBank/DDBJ whole genome shotgun (WGS) entry which is preliminary data.</text>
</comment>
<feature type="non-terminal residue" evidence="1">
    <location>
        <position position="85"/>
    </location>
</feature>
<reference evidence="1" key="1">
    <citation type="submission" date="2022-07" db="EMBL/GenBank/DDBJ databases">
        <title>Phylogenomic reconstructions and comparative analyses of Kickxellomycotina fungi.</title>
        <authorList>
            <person name="Reynolds N.K."/>
            <person name="Stajich J.E."/>
            <person name="Barry K."/>
            <person name="Grigoriev I.V."/>
            <person name="Crous P."/>
            <person name="Smith M.E."/>
        </authorList>
    </citation>
    <scope>NUCLEOTIDE SEQUENCE</scope>
    <source>
        <strain evidence="1">BCRC 34780</strain>
    </source>
</reference>
<proteinExistence type="predicted"/>
<evidence type="ECO:0000313" key="1">
    <source>
        <dbReference type="EMBL" id="KAJ2801350.1"/>
    </source>
</evidence>
<evidence type="ECO:0000313" key="2">
    <source>
        <dbReference type="Proteomes" id="UP001140087"/>
    </source>
</evidence>
<protein>
    <submittedName>
        <fullName evidence="1">Uncharacterized protein</fullName>
    </submittedName>
</protein>
<sequence>QRDGDRRDSGHHHWQCRRRVRVARGHWVPGVQALLRTAARRRRGARAGAPRAGRIRAAAALQPELPQPHAARVCRPAAVQHWRPV</sequence>